<accession>A0ABX7S8I9</accession>
<feature type="domain" description="2Fe-2S ferredoxin-type" evidence="2">
    <location>
        <begin position="29"/>
        <end position="110"/>
    </location>
</feature>
<dbReference type="PROSITE" id="PS00197">
    <property type="entry name" value="2FE2S_FER_1"/>
    <property type="match status" value="1"/>
</dbReference>
<dbReference type="EMBL" id="CP071446">
    <property type="protein sequence ID" value="QTA38919.1"/>
    <property type="molecule type" value="Genomic_DNA"/>
</dbReference>
<dbReference type="InterPro" id="IPR006058">
    <property type="entry name" value="2Fe2S_fd_BS"/>
</dbReference>
<dbReference type="PROSITE" id="PS51085">
    <property type="entry name" value="2FE2S_FER_2"/>
    <property type="match status" value="1"/>
</dbReference>
<dbReference type="Pfam" id="PF13510">
    <property type="entry name" value="Fer2_4"/>
    <property type="match status" value="1"/>
</dbReference>
<dbReference type="InterPro" id="IPR042204">
    <property type="entry name" value="2Fe-2S-bd_N"/>
</dbReference>
<evidence type="ECO:0000313" key="4">
    <source>
        <dbReference type="Proteomes" id="UP000671862"/>
    </source>
</evidence>
<protein>
    <submittedName>
        <fullName evidence="3">(2Fe-2S)-binding protein</fullName>
    </submittedName>
</protein>
<dbReference type="Gene3D" id="3.10.20.440">
    <property type="entry name" value="2Fe-2S iron-sulphur cluster binding domain, sarcosine oxidase, alpha subunit, N-terminal domain"/>
    <property type="match status" value="1"/>
</dbReference>
<name>A0ABX7S8I9_9BACT</name>
<dbReference type="SUPFAM" id="SSF54292">
    <property type="entry name" value="2Fe-2S ferredoxin-like"/>
    <property type="match status" value="1"/>
</dbReference>
<keyword evidence="4" id="KW-1185">Reference proteome</keyword>
<keyword evidence="1" id="KW-0560">Oxidoreductase</keyword>
<dbReference type="InterPro" id="IPR001041">
    <property type="entry name" value="2Fe-2S_ferredoxin-type"/>
</dbReference>
<dbReference type="InterPro" id="IPR036010">
    <property type="entry name" value="2Fe-2S_ferredoxin-like_sf"/>
</dbReference>
<evidence type="ECO:0000259" key="2">
    <source>
        <dbReference type="PROSITE" id="PS51085"/>
    </source>
</evidence>
<dbReference type="CDD" id="cd00207">
    <property type="entry name" value="fer2"/>
    <property type="match status" value="1"/>
</dbReference>
<proteinExistence type="predicted"/>
<evidence type="ECO:0000313" key="3">
    <source>
        <dbReference type="EMBL" id="QTA38919.1"/>
    </source>
</evidence>
<gene>
    <name evidence="3" type="ORF">JYK00_05105</name>
</gene>
<reference evidence="3 4" key="1">
    <citation type="submission" date="2021-03" db="EMBL/GenBank/DDBJ databases">
        <title>Thermosipho ferrireducens sp.nov., an anaerobic thermophilic iron-reducing bacterium isolated from a deep-sea hydrothermal sulfide deposits.</title>
        <authorList>
            <person name="Zeng X."/>
            <person name="Chen Y."/>
            <person name="Shao Z."/>
        </authorList>
    </citation>
    <scope>NUCLEOTIDE SEQUENCE [LARGE SCALE GENOMIC DNA]</scope>
    <source>
        <strain evidence="3 4">JL129W03</strain>
    </source>
</reference>
<dbReference type="Proteomes" id="UP000671862">
    <property type="component" value="Chromosome"/>
</dbReference>
<evidence type="ECO:0000256" key="1">
    <source>
        <dbReference type="ARBA" id="ARBA00023002"/>
    </source>
</evidence>
<organism evidence="3 4">
    <name type="scientific">Thermosipho ferrireducens</name>
    <dbReference type="NCBI Taxonomy" id="2571116"/>
    <lineage>
        <taxon>Bacteria</taxon>
        <taxon>Thermotogati</taxon>
        <taxon>Thermotogota</taxon>
        <taxon>Thermotogae</taxon>
        <taxon>Thermotogales</taxon>
        <taxon>Fervidobacteriaceae</taxon>
        <taxon>Thermosipho</taxon>
    </lineage>
</organism>
<sequence>MFKNTRGGLVLKRRVLDHPILGHKTDHREEIEFFFEGEKLKAYPDDTIASALIANGIDIFGFSSSGKPRGLFCAIGKCSSCLVEVNGIPNIRACITPVKNGIKVKRQKGKGKPTW</sequence>